<dbReference type="Proteomes" id="UP000472320">
    <property type="component" value="Unassembled WGS sequence"/>
</dbReference>
<dbReference type="EMBL" id="WNKX01000003">
    <property type="protein sequence ID" value="MTW10143.1"/>
    <property type="molecule type" value="Genomic_DNA"/>
</dbReference>
<name>A0A6L6QEM3_9BURK</name>
<dbReference type="AlphaFoldDB" id="A0A6L6QEM3"/>
<protein>
    <submittedName>
        <fullName evidence="1">Uncharacterized protein</fullName>
    </submittedName>
</protein>
<organism evidence="1 2">
    <name type="scientific">Massilia eburnea</name>
    <dbReference type="NCBI Taxonomy" id="1776165"/>
    <lineage>
        <taxon>Bacteria</taxon>
        <taxon>Pseudomonadati</taxon>
        <taxon>Pseudomonadota</taxon>
        <taxon>Betaproteobacteria</taxon>
        <taxon>Burkholderiales</taxon>
        <taxon>Oxalobacteraceae</taxon>
        <taxon>Telluria group</taxon>
        <taxon>Massilia</taxon>
    </lineage>
</organism>
<accession>A0A6L6QEM3</accession>
<dbReference type="RefSeq" id="WP_155453078.1">
    <property type="nucleotide sequence ID" value="NZ_WNKX01000003.1"/>
</dbReference>
<evidence type="ECO:0000313" key="2">
    <source>
        <dbReference type="Proteomes" id="UP000472320"/>
    </source>
</evidence>
<dbReference type="OrthoDB" id="2059196at2"/>
<comment type="caution">
    <text evidence="1">The sequence shown here is derived from an EMBL/GenBank/DDBJ whole genome shotgun (WGS) entry which is preliminary data.</text>
</comment>
<sequence length="146" mass="16411">MRDLIEKKLLVIVDEPVWAVGRAAAMLWIQIGERRIVPAWGGGTKEVGKYALHIDCSWYWKDGATIIADQDSALNQLDNRLKFSISCQSITATDDGSIEITFSDQSTLNVKVEMPDESEENEEMWRFFHPATDQPHFVVGSQGIIA</sequence>
<reference evidence="1 2" key="1">
    <citation type="submission" date="2019-11" db="EMBL/GenBank/DDBJ databases">
        <title>Type strains purchased from KCTC, JCM and DSMZ.</title>
        <authorList>
            <person name="Lu H."/>
        </authorList>
    </citation>
    <scope>NUCLEOTIDE SEQUENCE [LARGE SCALE GENOMIC DNA]</scope>
    <source>
        <strain evidence="1 2">JCM 31587</strain>
    </source>
</reference>
<keyword evidence="2" id="KW-1185">Reference proteome</keyword>
<gene>
    <name evidence="1" type="ORF">GM658_05965</name>
</gene>
<proteinExistence type="predicted"/>
<evidence type="ECO:0000313" key="1">
    <source>
        <dbReference type="EMBL" id="MTW10143.1"/>
    </source>
</evidence>